<feature type="region of interest" description="Disordered" evidence="1">
    <location>
        <begin position="117"/>
        <end position="159"/>
    </location>
</feature>
<keyword evidence="4" id="KW-1185">Reference proteome</keyword>
<accession>A0A4P9Z3Q1</accession>
<feature type="compositionally biased region" description="Low complexity" evidence="1">
    <location>
        <begin position="128"/>
        <end position="159"/>
    </location>
</feature>
<evidence type="ECO:0000256" key="1">
    <source>
        <dbReference type="SAM" id="MobiDB-lite"/>
    </source>
</evidence>
<dbReference type="OrthoDB" id="5635023at2759"/>
<dbReference type="EMBL" id="KZ989279">
    <property type="protein sequence ID" value="RKP27055.1"/>
    <property type="molecule type" value="Genomic_DNA"/>
</dbReference>
<feature type="chain" id="PRO_5020729042" evidence="2">
    <location>
        <begin position="26"/>
        <end position="237"/>
    </location>
</feature>
<protein>
    <submittedName>
        <fullName evidence="3">Uncharacterized protein</fullName>
    </submittedName>
</protein>
<gene>
    <name evidence="3" type="ORF">SYNPS1DRAFT_27277</name>
</gene>
<dbReference type="AlphaFoldDB" id="A0A4P9Z3Q1"/>
<feature type="signal peptide" evidence="2">
    <location>
        <begin position="1"/>
        <end position="25"/>
    </location>
</feature>
<sequence>MVRSTFVLLVAAQLALFQLPQAVEAQGVSASDISVPAELQCYFEEACSKSLPTCAKDCLKITMPQYTDCYNNCMTTPLNQLTTNTYILQGNCFFACVDNNRKDLPFNASGYLADKDNKAMATPKGDPATSNTTASTTSSTDIKTTDTTSSSTATATATTADTTSTMTSTTMSASSTYSAFSSASSSASRTSSSARPYSSTLLGGDLSGGSHLQFTSSGLAVATTGIVGTLSFVYYLV</sequence>
<dbReference type="Proteomes" id="UP000278143">
    <property type="component" value="Unassembled WGS sequence"/>
</dbReference>
<evidence type="ECO:0000313" key="4">
    <source>
        <dbReference type="Proteomes" id="UP000278143"/>
    </source>
</evidence>
<organism evidence="3 4">
    <name type="scientific">Syncephalis pseudoplumigaleata</name>
    <dbReference type="NCBI Taxonomy" id="1712513"/>
    <lineage>
        <taxon>Eukaryota</taxon>
        <taxon>Fungi</taxon>
        <taxon>Fungi incertae sedis</taxon>
        <taxon>Zoopagomycota</taxon>
        <taxon>Zoopagomycotina</taxon>
        <taxon>Zoopagomycetes</taxon>
        <taxon>Zoopagales</taxon>
        <taxon>Piptocephalidaceae</taxon>
        <taxon>Syncephalis</taxon>
    </lineage>
</organism>
<keyword evidence="2" id="KW-0732">Signal</keyword>
<evidence type="ECO:0000256" key="2">
    <source>
        <dbReference type="SAM" id="SignalP"/>
    </source>
</evidence>
<reference evidence="4" key="1">
    <citation type="journal article" date="2018" name="Nat. Microbiol.">
        <title>Leveraging single-cell genomics to expand the fungal tree of life.</title>
        <authorList>
            <person name="Ahrendt S.R."/>
            <person name="Quandt C.A."/>
            <person name="Ciobanu D."/>
            <person name="Clum A."/>
            <person name="Salamov A."/>
            <person name="Andreopoulos B."/>
            <person name="Cheng J.F."/>
            <person name="Woyke T."/>
            <person name="Pelin A."/>
            <person name="Henrissat B."/>
            <person name="Reynolds N.K."/>
            <person name="Benny G.L."/>
            <person name="Smith M.E."/>
            <person name="James T.Y."/>
            <person name="Grigoriev I.V."/>
        </authorList>
    </citation>
    <scope>NUCLEOTIDE SEQUENCE [LARGE SCALE GENOMIC DNA]</scope>
    <source>
        <strain evidence="4">Benny S71-1</strain>
    </source>
</reference>
<evidence type="ECO:0000313" key="3">
    <source>
        <dbReference type="EMBL" id="RKP27055.1"/>
    </source>
</evidence>
<proteinExistence type="predicted"/>
<name>A0A4P9Z3Q1_9FUNG</name>